<feature type="region of interest" description="Disordered" evidence="1">
    <location>
        <begin position="64"/>
        <end position="87"/>
    </location>
</feature>
<evidence type="ECO:0000256" key="1">
    <source>
        <dbReference type="SAM" id="MobiDB-lite"/>
    </source>
</evidence>
<feature type="region of interest" description="Disordered" evidence="1">
    <location>
        <begin position="1"/>
        <end position="30"/>
    </location>
</feature>
<evidence type="ECO:0000256" key="2">
    <source>
        <dbReference type="SAM" id="Phobius"/>
    </source>
</evidence>
<feature type="compositionally biased region" description="Basic and acidic residues" evidence="1">
    <location>
        <begin position="78"/>
        <end position="87"/>
    </location>
</feature>
<sequence>MPSTQSVPHSRLGVENTREYRRTSTSRDSAEEVLISRQIRVRESGMVDGVQSFISESSRSIQTELERAESPAVPDGTESSKLEDKLHTNTSSEKLKVVFSRRKRNVLYVAAIFHLPAVALTLILLGLYISPATWPLPGPSNNVLNSIQFAAKVHEGLAFGSITQIVFHRLRYELLGDNSCLDVCTEWYATTGDYPAECPSSGWRDLVASLTPMFLTENDARTHAQSPVNLTVSALVGSRIVTGSGLSWSNDSQDNTIAYATTPSDFLISSLNWKSAEIQGSEPPPQYRMRPGPPKVQGNQTASWLQPLVIVQCATNATNIIISRNGTDEHCSFVPWINDCFNIDNMPFSFLKGAQRPLNLSLSTDLLNRMFAAALNASKDTAIGIETPERTTAQAAIVHLDDQLEPPGLTAMVFVTASGGLFEQVDLCITEPSWTDSDIELVRNGTASLAPWGGVHVDLETVLNDTSPNRGPAINLGMDWINSLNQLVPVIGSLDGSEHVHFFDYIASFCSVSTLKRRCQSVFLASFLADAISRSQHIHPSVYFSKIVNGSERGYNIMHSASYTRGSNAADIDPLEEDDLEDADLYTNIPFVFSRYSYGYRLDNLTVTLAMAVLLLHVILVLAHVLIGLLGSSWSSVAWSGLGELLALGIQSERTPLLENTGAGVSESSIWRLKTAVRELESERKLQLVLFEQRSDKQHRTSFAVNMGGLIKPDHKYG</sequence>
<proteinExistence type="predicted"/>
<reference evidence="3 4" key="1">
    <citation type="journal article" date="2024" name="IMA Fungus">
        <title>IMA Genome - F19 : A genome assembly and annotation guide to empower mycologists, including annotated draft genome sequences of Ceratocystis pirilliformis, Diaporthe australafricana, Fusarium ophioides, Paecilomyces lecythidis, and Sporothrix stenoceras.</title>
        <authorList>
            <person name="Aylward J."/>
            <person name="Wilson A.M."/>
            <person name="Visagie C.M."/>
            <person name="Spraker J."/>
            <person name="Barnes I."/>
            <person name="Buitendag C."/>
            <person name="Ceriani C."/>
            <person name="Del Mar Angel L."/>
            <person name="du Plessis D."/>
            <person name="Fuchs T."/>
            <person name="Gasser K."/>
            <person name="Kramer D."/>
            <person name="Li W."/>
            <person name="Munsamy K."/>
            <person name="Piso A."/>
            <person name="Price J.L."/>
            <person name="Sonnekus B."/>
            <person name="Thomas C."/>
            <person name="van der Nest A."/>
            <person name="van Dijk A."/>
            <person name="van Heerden A."/>
            <person name="van Vuuren N."/>
            <person name="Yilmaz N."/>
            <person name="Duong T.A."/>
            <person name="van der Merwe N.A."/>
            <person name="Wingfield M.J."/>
            <person name="Wingfield B.D."/>
        </authorList>
    </citation>
    <scope>NUCLEOTIDE SEQUENCE [LARGE SCALE GENOMIC DNA]</scope>
    <source>
        <strain evidence="3 4">CMW 18300</strain>
    </source>
</reference>
<evidence type="ECO:0000313" key="3">
    <source>
        <dbReference type="EMBL" id="KAL1848954.1"/>
    </source>
</evidence>
<keyword evidence="2" id="KW-0472">Membrane</keyword>
<keyword evidence="4" id="KW-1185">Reference proteome</keyword>
<organism evidence="3 4">
    <name type="scientific">Diaporthe australafricana</name>
    <dbReference type="NCBI Taxonomy" id="127596"/>
    <lineage>
        <taxon>Eukaryota</taxon>
        <taxon>Fungi</taxon>
        <taxon>Dikarya</taxon>
        <taxon>Ascomycota</taxon>
        <taxon>Pezizomycotina</taxon>
        <taxon>Sordariomycetes</taxon>
        <taxon>Sordariomycetidae</taxon>
        <taxon>Diaporthales</taxon>
        <taxon>Diaporthaceae</taxon>
        <taxon>Diaporthe</taxon>
    </lineage>
</organism>
<protein>
    <submittedName>
        <fullName evidence="3">Uncharacterized protein</fullName>
    </submittedName>
</protein>
<accession>A0ABR3VZ29</accession>
<feature type="transmembrane region" description="Helical" evidence="2">
    <location>
        <begin position="605"/>
        <end position="630"/>
    </location>
</feature>
<comment type="caution">
    <text evidence="3">The sequence shown here is derived from an EMBL/GenBank/DDBJ whole genome shotgun (WGS) entry which is preliminary data.</text>
</comment>
<name>A0ABR3VZ29_9PEZI</name>
<gene>
    <name evidence="3" type="ORF">Daus18300_013412</name>
</gene>
<dbReference type="EMBL" id="JAWRVE010000208">
    <property type="protein sequence ID" value="KAL1848954.1"/>
    <property type="molecule type" value="Genomic_DNA"/>
</dbReference>
<evidence type="ECO:0000313" key="4">
    <source>
        <dbReference type="Proteomes" id="UP001583177"/>
    </source>
</evidence>
<keyword evidence="2" id="KW-1133">Transmembrane helix</keyword>
<dbReference type="Proteomes" id="UP001583177">
    <property type="component" value="Unassembled WGS sequence"/>
</dbReference>
<keyword evidence="2" id="KW-0812">Transmembrane</keyword>
<feature type="transmembrane region" description="Helical" evidence="2">
    <location>
        <begin position="106"/>
        <end position="129"/>
    </location>
</feature>